<dbReference type="OrthoDB" id="9793781at2"/>
<dbReference type="RefSeq" id="WP_070125924.1">
    <property type="nucleotide sequence ID" value="NZ_MDHN01000029.1"/>
</dbReference>
<keyword evidence="5 7" id="KW-1133">Transmembrane helix</keyword>
<feature type="transmembrane region" description="Helical" evidence="7">
    <location>
        <begin position="62"/>
        <end position="82"/>
    </location>
</feature>
<dbReference type="PANTHER" id="PTHR30221:SF1">
    <property type="entry name" value="SMALL-CONDUCTANCE MECHANOSENSITIVE CHANNEL"/>
    <property type="match status" value="1"/>
</dbReference>
<sequence length="379" mass="40983">MPETTNAVDTWNGLLSDLSTHLPDVLIGFGIFIVLVLIAGRLSNLLIKPFGYVSQSPLIRSVFRRAISVLIMLFGLYIFLKMAGLTEFAVAIVSGTGLIGLILGFAFKDIAENFISSLLLTVQRPFRIGDVIHLESYTGVVQKVTSRATTLVDFDGNHIQLPNAIVYKGIIKNLTANPNMRGTFVLGIGYDNNITSARDLALSVLHKHPYVLDEPEPMVLIDNLGSSTVNLKVYFWINVEATSVVKMSSSLMRILVESFTQAGISMPDDAREVVFPEGVPVRQLPREDSGSSPLMAGRSLNSSGADSGDASKGVVKQGKDVSPSPAKTTEQRSSVSESAKPADVKPAIIDHSEDLSSENDNIRRQAEQARDPEAGSNIL</sequence>
<evidence type="ECO:0000256" key="6">
    <source>
        <dbReference type="ARBA" id="ARBA00023136"/>
    </source>
</evidence>
<dbReference type="PANTHER" id="PTHR30221">
    <property type="entry name" value="SMALL-CONDUCTANCE MECHANOSENSITIVE CHANNEL"/>
    <property type="match status" value="1"/>
</dbReference>
<dbReference type="Gene3D" id="1.10.287.1260">
    <property type="match status" value="1"/>
</dbReference>
<comment type="caution">
    <text evidence="7">Lacks conserved residue(s) required for the propagation of feature annotation.</text>
</comment>
<dbReference type="GO" id="GO:0008381">
    <property type="term" value="F:mechanosensitive monoatomic ion channel activity"/>
    <property type="evidence" value="ECO:0007669"/>
    <property type="project" value="InterPro"/>
</dbReference>
<keyword evidence="12" id="KW-1185">Reference proteome</keyword>
<dbReference type="STRING" id="1656094.BFC18_13965"/>
<evidence type="ECO:0000256" key="3">
    <source>
        <dbReference type="ARBA" id="ARBA00022475"/>
    </source>
</evidence>
<feature type="transmembrane region" description="Helical" evidence="7">
    <location>
        <begin position="88"/>
        <end position="107"/>
    </location>
</feature>
<feature type="domain" description="Mechanosensitive ion channel MscS C-terminal" evidence="10">
    <location>
        <begin position="184"/>
        <end position="266"/>
    </location>
</feature>
<dbReference type="Gene3D" id="2.30.30.60">
    <property type="match status" value="1"/>
</dbReference>
<evidence type="ECO:0000256" key="2">
    <source>
        <dbReference type="ARBA" id="ARBA00008017"/>
    </source>
</evidence>
<keyword evidence="7" id="KW-0997">Cell inner membrane</keyword>
<comment type="subcellular location">
    <subcellularLocation>
        <location evidence="7">Cell inner membrane</location>
        <topology evidence="7">Multi-pass membrane protein</topology>
    </subcellularLocation>
    <subcellularLocation>
        <location evidence="1">Cell membrane</location>
        <topology evidence="1">Multi-pass membrane protein</topology>
    </subcellularLocation>
</comment>
<dbReference type="InterPro" id="IPR045275">
    <property type="entry name" value="MscS_archaea/bacteria_type"/>
</dbReference>
<dbReference type="AlphaFoldDB" id="A0A1E7ZA03"/>
<keyword evidence="3" id="KW-1003">Cell membrane</keyword>
<organism evidence="11 12">
    <name type="scientific">Alteromonas confluentis</name>
    <dbReference type="NCBI Taxonomy" id="1656094"/>
    <lineage>
        <taxon>Bacteria</taxon>
        <taxon>Pseudomonadati</taxon>
        <taxon>Pseudomonadota</taxon>
        <taxon>Gammaproteobacteria</taxon>
        <taxon>Alteromonadales</taxon>
        <taxon>Alteromonadaceae</taxon>
        <taxon>Alteromonas/Salinimonas group</taxon>
        <taxon>Alteromonas</taxon>
    </lineage>
</organism>
<comment type="subunit">
    <text evidence="7">Homoheptamer.</text>
</comment>
<name>A0A1E7ZA03_9ALTE</name>
<evidence type="ECO:0000256" key="4">
    <source>
        <dbReference type="ARBA" id="ARBA00022692"/>
    </source>
</evidence>
<proteinExistence type="inferred from homology"/>
<feature type="domain" description="Mechanosensitive ion channel MscS" evidence="9">
    <location>
        <begin position="109"/>
        <end position="175"/>
    </location>
</feature>
<feature type="compositionally biased region" description="Basic and acidic residues" evidence="8">
    <location>
        <begin position="340"/>
        <end position="373"/>
    </location>
</feature>
<dbReference type="InterPro" id="IPR010920">
    <property type="entry name" value="LSM_dom_sf"/>
</dbReference>
<reference evidence="11 12" key="1">
    <citation type="submission" date="2016-08" db="EMBL/GenBank/DDBJ databases">
        <authorList>
            <person name="Seilhamer J.J."/>
        </authorList>
    </citation>
    <scope>NUCLEOTIDE SEQUENCE [LARGE SCALE GENOMIC DNA]</scope>
    <source>
        <strain evidence="11 12">KCTC 42603</strain>
    </source>
</reference>
<evidence type="ECO:0000256" key="8">
    <source>
        <dbReference type="SAM" id="MobiDB-lite"/>
    </source>
</evidence>
<dbReference type="GO" id="GO:0005886">
    <property type="term" value="C:plasma membrane"/>
    <property type="evidence" value="ECO:0007669"/>
    <property type="project" value="UniProtKB-SubCell"/>
</dbReference>
<feature type="transmembrane region" description="Helical" evidence="7">
    <location>
        <begin position="25"/>
        <end position="42"/>
    </location>
</feature>
<dbReference type="SUPFAM" id="SSF82861">
    <property type="entry name" value="Mechanosensitive channel protein MscS (YggB), transmembrane region"/>
    <property type="match status" value="1"/>
</dbReference>
<gene>
    <name evidence="11" type="ORF">BFC18_13965</name>
</gene>
<evidence type="ECO:0000313" key="11">
    <source>
        <dbReference type="EMBL" id="OFC70281.1"/>
    </source>
</evidence>
<dbReference type="Gene3D" id="3.30.70.100">
    <property type="match status" value="1"/>
</dbReference>
<dbReference type="Pfam" id="PF00924">
    <property type="entry name" value="MS_channel_2nd"/>
    <property type="match status" value="1"/>
</dbReference>
<dbReference type="InterPro" id="IPR011066">
    <property type="entry name" value="MscS_channel_C_sf"/>
</dbReference>
<dbReference type="SUPFAM" id="SSF50182">
    <property type="entry name" value="Sm-like ribonucleoproteins"/>
    <property type="match status" value="1"/>
</dbReference>
<feature type="compositionally biased region" description="Low complexity" evidence="8">
    <location>
        <begin position="302"/>
        <end position="311"/>
    </location>
</feature>
<keyword evidence="7" id="KW-0813">Transport</keyword>
<comment type="function">
    <text evidence="7">Mechanosensitive channel that participates in the regulation of osmotic pressure changes within the cell, opening in response to stretch forces in the membrane lipid bilayer, without the need for other proteins. Contributes to normal resistance to hypoosmotic shock. Forms an ion channel of 1.0 nanosiemens conductance with a slight preference for anions.</text>
</comment>
<evidence type="ECO:0000259" key="9">
    <source>
        <dbReference type="Pfam" id="PF00924"/>
    </source>
</evidence>
<protein>
    <recommendedName>
        <fullName evidence="7">Small-conductance mechanosensitive channel</fullName>
    </recommendedName>
</protein>
<dbReference type="EMBL" id="MDHN01000029">
    <property type="protein sequence ID" value="OFC70281.1"/>
    <property type="molecule type" value="Genomic_DNA"/>
</dbReference>
<dbReference type="SUPFAM" id="SSF82689">
    <property type="entry name" value="Mechanosensitive channel protein MscS (YggB), C-terminal domain"/>
    <property type="match status" value="1"/>
</dbReference>
<keyword evidence="6 7" id="KW-0472">Membrane</keyword>
<comment type="similarity">
    <text evidence="2 7">Belongs to the MscS (TC 1.A.23) family.</text>
</comment>
<dbReference type="InterPro" id="IPR011014">
    <property type="entry name" value="MscS_channel_TM-2"/>
</dbReference>
<feature type="compositionally biased region" description="Polar residues" evidence="8">
    <location>
        <begin position="325"/>
        <end position="337"/>
    </location>
</feature>
<dbReference type="Proteomes" id="UP000175691">
    <property type="component" value="Unassembled WGS sequence"/>
</dbReference>
<keyword evidence="7" id="KW-0407">Ion channel</keyword>
<accession>A0A1E7ZA03</accession>
<keyword evidence="4 7" id="KW-0812">Transmembrane</keyword>
<dbReference type="Pfam" id="PF21082">
    <property type="entry name" value="MS_channel_3rd"/>
    <property type="match status" value="1"/>
</dbReference>
<evidence type="ECO:0000259" key="10">
    <source>
        <dbReference type="Pfam" id="PF21082"/>
    </source>
</evidence>
<comment type="caution">
    <text evidence="11">The sequence shown here is derived from an EMBL/GenBank/DDBJ whole genome shotgun (WGS) entry which is preliminary data.</text>
</comment>
<dbReference type="InterPro" id="IPR023408">
    <property type="entry name" value="MscS_beta-dom_sf"/>
</dbReference>
<feature type="region of interest" description="Disordered" evidence="8">
    <location>
        <begin position="276"/>
        <end position="379"/>
    </location>
</feature>
<evidence type="ECO:0000313" key="12">
    <source>
        <dbReference type="Proteomes" id="UP000175691"/>
    </source>
</evidence>
<evidence type="ECO:0000256" key="5">
    <source>
        <dbReference type="ARBA" id="ARBA00022989"/>
    </source>
</evidence>
<dbReference type="InterPro" id="IPR006685">
    <property type="entry name" value="MscS_channel_2nd"/>
</dbReference>
<keyword evidence="7" id="KW-0406">Ion transport</keyword>
<evidence type="ECO:0000256" key="1">
    <source>
        <dbReference type="ARBA" id="ARBA00004651"/>
    </source>
</evidence>
<dbReference type="InterPro" id="IPR049278">
    <property type="entry name" value="MS_channel_C"/>
</dbReference>
<evidence type="ECO:0000256" key="7">
    <source>
        <dbReference type="RuleBase" id="RU369025"/>
    </source>
</evidence>